<organism evidence="3">
    <name type="scientific">Candidatus Kentrum sp. SD</name>
    <dbReference type="NCBI Taxonomy" id="2126332"/>
    <lineage>
        <taxon>Bacteria</taxon>
        <taxon>Pseudomonadati</taxon>
        <taxon>Pseudomonadota</taxon>
        <taxon>Gammaproteobacteria</taxon>
        <taxon>Candidatus Kentrum</taxon>
    </lineage>
</organism>
<accession>A0A450YQ58</accession>
<name>A0A450YQ58_9GAMM</name>
<protein>
    <recommendedName>
        <fullName evidence="4">DUF1640 domain-containing protein</fullName>
    </recommendedName>
</protein>
<keyword evidence="1" id="KW-0812">Transmembrane</keyword>
<keyword evidence="1" id="KW-0472">Membrane</keyword>
<dbReference type="Gene3D" id="1.20.5.340">
    <property type="match status" value="1"/>
</dbReference>
<dbReference type="EMBL" id="CAADFU010000028">
    <property type="protein sequence ID" value="VFK43680.1"/>
    <property type="molecule type" value="Genomic_DNA"/>
</dbReference>
<dbReference type="AlphaFoldDB" id="A0A450YQ58"/>
<feature type="transmembrane region" description="Helical" evidence="1">
    <location>
        <begin position="54"/>
        <end position="73"/>
    </location>
</feature>
<sequence length="78" mass="8674">MTTLTFDTLKFTRRLIDAGVSRDQAEATADALKEAVSESDLVNKNDLHELKIDLIKWMIGLLIAQTALLVALFDTLAR</sequence>
<evidence type="ECO:0000313" key="3">
    <source>
        <dbReference type="EMBL" id="VFK43680.1"/>
    </source>
</evidence>
<gene>
    <name evidence="3" type="ORF">BECKSD772E_GA0070983_10289</name>
    <name evidence="2" type="ORF">BECKSD772F_GA0070984_10395</name>
</gene>
<keyword evidence="1" id="KW-1133">Transmembrane helix</keyword>
<dbReference type="EMBL" id="CAADFR010000039">
    <property type="protein sequence ID" value="VFK39455.1"/>
    <property type="molecule type" value="Genomic_DNA"/>
</dbReference>
<proteinExistence type="predicted"/>
<evidence type="ECO:0000313" key="2">
    <source>
        <dbReference type="EMBL" id="VFK39455.1"/>
    </source>
</evidence>
<evidence type="ECO:0000256" key="1">
    <source>
        <dbReference type="SAM" id="Phobius"/>
    </source>
</evidence>
<evidence type="ECO:0008006" key="4">
    <source>
        <dbReference type="Google" id="ProtNLM"/>
    </source>
</evidence>
<reference evidence="3" key="1">
    <citation type="submission" date="2019-02" db="EMBL/GenBank/DDBJ databases">
        <authorList>
            <person name="Gruber-Vodicka R. H."/>
            <person name="Seah K. B. B."/>
        </authorList>
    </citation>
    <scope>NUCLEOTIDE SEQUENCE</scope>
    <source>
        <strain evidence="3">BECK_S1320</strain>
        <strain evidence="2">BECK_S1321</strain>
    </source>
</reference>